<reference evidence="6 7" key="1">
    <citation type="submission" date="2018-01" db="EMBL/GenBank/DDBJ databases">
        <title>Whole genome sequencing of Histamine producing bacteria.</title>
        <authorList>
            <person name="Butler K."/>
        </authorList>
    </citation>
    <scope>NUCLEOTIDE SEQUENCE [LARGE SCALE GENOMIC DNA]</scope>
    <source>
        <strain evidence="6 7">DSM 100436</strain>
    </source>
</reference>
<dbReference type="PROSITE" id="PS51257">
    <property type="entry name" value="PROKAR_LIPOPROTEIN"/>
    <property type="match status" value="1"/>
</dbReference>
<feature type="domain" description="Protein kinase G tetratricopeptide repeat containing" evidence="4">
    <location>
        <begin position="436"/>
        <end position="596"/>
    </location>
</feature>
<dbReference type="InterPro" id="IPR031636">
    <property type="entry name" value="PknG_TPR"/>
</dbReference>
<dbReference type="InterPro" id="IPR056413">
    <property type="entry name" value="TPR_CcmH_CycH"/>
</dbReference>
<gene>
    <name evidence="6" type="primary">prsT</name>
    <name evidence="6" type="ORF">C9I98_04390</name>
</gene>
<evidence type="ECO:0000313" key="6">
    <source>
        <dbReference type="EMBL" id="PSW21197.1"/>
    </source>
</evidence>
<dbReference type="PROSITE" id="PS50005">
    <property type="entry name" value="TPR"/>
    <property type="match status" value="3"/>
</dbReference>
<dbReference type="NCBIfam" id="TIGR02917">
    <property type="entry name" value="PEP_TPR_lipo"/>
    <property type="match status" value="1"/>
</dbReference>
<organism evidence="6 7">
    <name type="scientific">Photobacterium sanctipauli</name>
    <dbReference type="NCBI Taxonomy" id="1342794"/>
    <lineage>
        <taxon>Bacteria</taxon>
        <taxon>Pseudomonadati</taxon>
        <taxon>Pseudomonadota</taxon>
        <taxon>Gammaproteobacteria</taxon>
        <taxon>Vibrionales</taxon>
        <taxon>Vibrionaceae</taxon>
        <taxon>Photobacterium</taxon>
    </lineage>
</organism>
<evidence type="ECO:0000313" key="7">
    <source>
        <dbReference type="Proteomes" id="UP000241771"/>
    </source>
</evidence>
<dbReference type="EMBL" id="PYMA01000002">
    <property type="protein sequence ID" value="PSW21197.1"/>
    <property type="molecule type" value="Genomic_DNA"/>
</dbReference>
<evidence type="ECO:0000259" key="4">
    <source>
        <dbReference type="Pfam" id="PF16918"/>
    </source>
</evidence>
<dbReference type="RefSeq" id="WP_036816337.1">
    <property type="nucleotide sequence ID" value="NZ_JGVO01000022.1"/>
</dbReference>
<dbReference type="InterPro" id="IPR019734">
    <property type="entry name" value="TPR_rpt"/>
</dbReference>
<protein>
    <submittedName>
        <fullName evidence="6">PEP-CTERM system TPR-repeat protein PrsT</fullName>
    </submittedName>
</protein>
<accession>A0A2T3NY33</accession>
<proteinExistence type="predicted"/>
<dbReference type="Proteomes" id="UP000241771">
    <property type="component" value="Unassembled WGS sequence"/>
</dbReference>
<comment type="caution">
    <text evidence="6">The sequence shown here is derived from an EMBL/GenBank/DDBJ whole genome shotgun (WGS) entry which is preliminary data.</text>
</comment>
<evidence type="ECO:0000256" key="3">
    <source>
        <dbReference type="PROSITE-ProRule" id="PRU00339"/>
    </source>
</evidence>
<dbReference type="Pfam" id="PF16918">
    <property type="entry name" value="PknG_TPR"/>
    <property type="match status" value="1"/>
</dbReference>
<evidence type="ECO:0000256" key="2">
    <source>
        <dbReference type="ARBA" id="ARBA00022803"/>
    </source>
</evidence>
<dbReference type="Pfam" id="PF13432">
    <property type="entry name" value="TPR_16"/>
    <property type="match status" value="2"/>
</dbReference>
<dbReference type="InterPro" id="IPR011990">
    <property type="entry name" value="TPR-like_helical_dom_sf"/>
</dbReference>
<feature type="repeat" description="TPR" evidence="3">
    <location>
        <begin position="469"/>
        <end position="502"/>
    </location>
</feature>
<sequence>MINTFVRNLGRIAFVAICFSVTSCSDISSEEYTDRALSSLADNDQNAAIINLKNAIQADSKAMEPRKLLADIYLQRGDFSSAEKEFNRAIRNGAERDIIEPLLARALLRMNDLEALTQLVDNSRTNSPEVMTELLSIKSLSLLQNGKVDEAEYTLELATESGIDTLYSSLSQASIEAENEQLDSAISIVTDMASLHPENSDVWLLLGHLNTAANQHVTAVESYKKAVELSPDAVHYTLFLAQAMVRAEKYQEADKYVSYLLQLSSSHVLANELKAAIQYNLKNFDEAKKHAELAINNGSQNLSVYLIAGVTSYSNGQIEQANNYFTKVVPFVPNDHFVKRMYVSTQFKLGQIDGALKTLEGFDLSSEVNSDFISAMSVEFAKIGRNSDALELAEKASSLSSNSNDLRLGLVKLANNDTSGIDNLQQILSVDPALPEANLGLAYYHLKQGNNEAAEQVVDDWLEATPEDINAILIKGLITLKQKDYDNAKLLFSQVLSTDPGNVSAAIALAQIEAAEGDTQSAFDKTLSLAEQTPDNFVIAKHLFKYAAELDQVDQALKFYQTKTDQSPENVNMKLVLARAYGATGGMDKAISIINGLTPSQQSAQSWGLLVLFHQNQKSYRKALQASEKWLEVDRLNPQAYIKTIQLSELTKNYSKGIKVADEAQALFSDQPGFNLMKAGLLIHDNRLASSQKILNDQPDEIKKTPYFLRLQAKIYQNNKQYSKVVEVQESRYRAQQNLQTAKDLADAYVANNQADKAASFLKSVIEQYGEAAQPLSLMLAQLQLDSKPDEAIARYEAIIQREPNNVIALNNVAWLYLEKQNYTQACQSAEKAYELAKTLPEVQDTYGFCLLKSGKTEQSLQPLKMAYENRKTNIEISLHYVESLIENDKHIEAKSILKGIAPSEPHHIELKDKLQQLTQ</sequence>
<dbReference type="PANTHER" id="PTHR45586">
    <property type="entry name" value="TPR REPEAT-CONTAINING PROTEIN PA4667"/>
    <property type="match status" value="1"/>
</dbReference>
<dbReference type="InterPro" id="IPR014266">
    <property type="entry name" value="PEP-CTERM_TPR_PrsT"/>
</dbReference>
<dbReference type="InterPro" id="IPR051012">
    <property type="entry name" value="CellSynth/LPSAsmb/PSIAsmb"/>
</dbReference>
<keyword evidence="7" id="KW-1185">Reference proteome</keyword>
<dbReference type="SMART" id="SM00028">
    <property type="entry name" value="TPR"/>
    <property type="match status" value="12"/>
</dbReference>
<feature type="repeat" description="TPR" evidence="3">
    <location>
        <begin position="302"/>
        <end position="335"/>
    </location>
</feature>
<keyword evidence="1" id="KW-0677">Repeat</keyword>
<evidence type="ECO:0000256" key="1">
    <source>
        <dbReference type="ARBA" id="ARBA00022737"/>
    </source>
</evidence>
<dbReference type="PANTHER" id="PTHR45586:SF1">
    <property type="entry name" value="LIPOPOLYSACCHARIDE ASSEMBLY PROTEIN B"/>
    <property type="match status" value="1"/>
</dbReference>
<dbReference type="OrthoDB" id="7052525at2"/>
<keyword evidence="2 3" id="KW-0802">TPR repeat</keyword>
<feature type="domain" description="Cytochrome c-type biogenesis protein H TPR" evidence="5">
    <location>
        <begin position="196"/>
        <end position="289"/>
    </location>
</feature>
<dbReference type="Gene3D" id="1.25.40.10">
    <property type="entry name" value="Tetratricopeptide repeat domain"/>
    <property type="match status" value="5"/>
</dbReference>
<dbReference type="SUPFAM" id="SSF48452">
    <property type="entry name" value="TPR-like"/>
    <property type="match status" value="4"/>
</dbReference>
<dbReference type="AlphaFoldDB" id="A0A2T3NY33"/>
<dbReference type="Pfam" id="PF23914">
    <property type="entry name" value="TPR_CcmH_CycH"/>
    <property type="match status" value="1"/>
</dbReference>
<evidence type="ECO:0000259" key="5">
    <source>
        <dbReference type="Pfam" id="PF23914"/>
    </source>
</evidence>
<feature type="repeat" description="TPR" evidence="3">
    <location>
        <begin position="200"/>
        <end position="233"/>
    </location>
</feature>
<name>A0A2T3NY33_9GAMM</name>